<dbReference type="InterPro" id="IPR005174">
    <property type="entry name" value="KIB1-4_b-propeller"/>
</dbReference>
<dbReference type="Gramene" id="TraesROB_scaffold_158782_01G000100.1">
    <property type="protein sequence ID" value="TraesROB_scaffold_158782_01G000100.1"/>
    <property type="gene ID" value="TraesROB_scaffold_158782_01G000100"/>
</dbReference>
<evidence type="ECO:0000259" key="1">
    <source>
        <dbReference type="SMART" id="SM00256"/>
    </source>
</evidence>
<dbReference type="InterPro" id="IPR001810">
    <property type="entry name" value="F-box_dom"/>
</dbReference>
<sequence length="374" mass="42201">MATAQGRDWSSLPVDVLAQILSRIKWSSHPSFGLVCRQWQYACTLSPFYPAWITPLLLSATNVGTTSFRYYSPYYHKNFEIATKLDTPGAKMYCAKGLHLMLGSEFMVLSAELGTGAVCELPPTARPGFDFAVYDGVGRVCGVEAITGLTVSLAIKDSNDGWGEWEEHDIDDFHLVRAPFTASPDCNPVLHDGLLYVMGEDGRLIVYNGSSQDQRFEILEKPHGFGFKCHESYLFESDRGELMAALVGRRGTPVDIVKLNKRTMEWEKRERLEGRALFTGTLTTMMKRTNIKWMQDKVFLPRLFNWPETIHVDLVERDNELAFVPKLGSALPTKKGGNNDTNMWTHELGQGKEASPFWGTERLDYSIWVDFSNC</sequence>
<dbReference type="Pfam" id="PF03478">
    <property type="entry name" value="Beta-prop_KIB1-4"/>
    <property type="match status" value="1"/>
</dbReference>
<evidence type="ECO:0000313" key="2">
    <source>
        <dbReference type="EnsemblPlants" id="TraesCS5B02G199700.1.cds1"/>
    </source>
</evidence>
<dbReference type="Gramene" id="TraesCS5B02G199700.1">
    <property type="protein sequence ID" value="TraesCS5B02G199700.1.cds1"/>
    <property type="gene ID" value="TraesCS5B02G199700"/>
</dbReference>
<dbReference type="SUPFAM" id="SSF81383">
    <property type="entry name" value="F-box domain"/>
    <property type="match status" value="1"/>
</dbReference>
<reference evidence="2" key="1">
    <citation type="submission" date="2018-08" db="EMBL/GenBank/DDBJ databases">
        <authorList>
            <person name="Rossello M."/>
        </authorList>
    </citation>
    <scope>NUCLEOTIDE SEQUENCE [LARGE SCALE GENOMIC DNA]</scope>
    <source>
        <strain evidence="2">cv. Chinese Spring</strain>
    </source>
</reference>
<dbReference type="Pfam" id="PF00646">
    <property type="entry name" value="F-box"/>
    <property type="match status" value="1"/>
</dbReference>
<dbReference type="EnsemblPlants" id="TraesCS5B02G199700.1">
    <property type="protein sequence ID" value="TraesCS5B02G199700.1.cds1"/>
    <property type="gene ID" value="TraesCS5B02G199700"/>
</dbReference>
<organism evidence="2">
    <name type="scientific">Triticum aestivum</name>
    <name type="common">Wheat</name>
    <dbReference type="NCBI Taxonomy" id="4565"/>
    <lineage>
        <taxon>Eukaryota</taxon>
        <taxon>Viridiplantae</taxon>
        <taxon>Streptophyta</taxon>
        <taxon>Embryophyta</taxon>
        <taxon>Tracheophyta</taxon>
        <taxon>Spermatophyta</taxon>
        <taxon>Magnoliopsida</taxon>
        <taxon>Liliopsida</taxon>
        <taxon>Poales</taxon>
        <taxon>Poaceae</taxon>
        <taxon>BOP clade</taxon>
        <taxon>Pooideae</taxon>
        <taxon>Triticodae</taxon>
        <taxon>Triticeae</taxon>
        <taxon>Triticinae</taxon>
        <taxon>Triticum</taxon>
    </lineage>
</organism>
<proteinExistence type="predicted"/>
<dbReference type="Gramene" id="TraesCAD_scaffold_020943_01G000100.1">
    <property type="protein sequence ID" value="TraesCAD_scaffold_020943_01G000100.1"/>
    <property type="gene ID" value="TraesCAD_scaffold_020943_01G000100"/>
</dbReference>
<dbReference type="Gramene" id="TraesCS5B03G0531100.1">
    <property type="protein sequence ID" value="TraesCS5B03G0531100.1.CDS1"/>
    <property type="gene ID" value="TraesCS5B03G0531100"/>
</dbReference>
<dbReference type="PANTHER" id="PTHR33127">
    <property type="entry name" value="TRANSMEMBRANE PROTEIN"/>
    <property type="match status" value="1"/>
</dbReference>
<dbReference type="Gramene" id="TraesCLE_scaffold_050436_01G000100.1">
    <property type="protein sequence ID" value="TraesCLE_scaffold_050436_01G000100.1"/>
    <property type="gene ID" value="TraesCLE_scaffold_050436_01G000100"/>
</dbReference>
<evidence type="ECO:0000313" key="3">
    <source>
        <dbReference type="Proteomes" id="UP000019116"/>
    </source>
</evidence>
<feature type="domain" description="F-box" evidence="1">
    <location>
        <begin position="12"/>
        <end position="52"/>
    </location>
</feature>
<reference evidence="2" key="2">
    <citation type="submission" date="2018-10" db="UniProtKB">
        <authorList>
            <consortium name="EnsemblPlants"/>
        </authorList>
    </citation>
    <scope>IDENTIFICATION</scope>
</reference>
<dbReference type="InterPro" id="IPR036047">
    <property type="entry name" value="F-box-like_dom_sf"/>
</dbReference>
<dbReference type="Gene3D" id="1.20.1280.50">
    <property type="match status" value="1"/>
</dbReference>
<dbReference type="PANTHER" id="PTHR33127:SF99">
    <property type="entry name" value="F-BOX DOMAIN-CONTAINING PROTEIN"/>
    <property type="match status" value="1"/>
</dbReference>
<dbReference type="SMART" id="SM00256">
    <property type="entry name" value="FBOX"/>
    <property type="match status" value="1"/>
</dbReference>
<dbReference type="Proteomes" id="UP000019116">
    <property type="component" value="Chromosome 5B"/>
</dbReference>
<name>A0A3B6LK98_WHEAT</name>
<protein>
    <recommendedName>
        <fullName evidence="1">F-box domain-containing protein</fullName>
    </recommendedName>
</protein>
<dbReference type="OrthoDB" id="651482at2759"/>
<dbReference type="AlphaFoldDB" id="A0A3B6LK98"/>
<accession>A0A3B6LK98</accession>
<dbReference type="Gramene" id="TraesPARA_EIv1.0_1680450.1">
    <property type="protein sequence ID" value="TraesPARA_EIv1.0_1680450.1.CDS1"/>
    <property type="gene ID" value="TraesPARA_EIv1.0_1680450"/>
</dbReference>
<dbReference type="Gramene" id="TraesWEE_scaffold_084240_01G000100.1">
    <property type="protein sequence ID" value="TraesWEE_scaffold_084240_01G000100.1"/>
    <property type="gene ID" value="TraesWEE_scaffold_084240_01G000100"/>
</dbReference>
<dbReference type="STRING" id="4565.A0A3B6LK98"/>
<keyword evidence="3" id="KW-1185">Reference proteome</keyword>
<dbReference type="Gramene" id="TraesRN5B0100536900.1">
    <property type="protein sequence ID" value="TraesRN5B0100536900.1"/>
    <property type="gene ID" value="TraesRN5B0100536900"/>
</dbReference>
<dbReference type="OMA" id="NDQTMEW"/>